<feature type="compositionally biased region" description="Polar residues" evidence="11">
    <location>
        <begin position="521"/>
        <end position="539"/>
    </location>
</feature>
<dbReference type="Proteomes" id="UP001301958">
    <property type="component" value="Unassembled WGS sequence"/>
</dbReference>
<dbReference type="GO" id="GO:0004674">
    <property type="term" value="F:protein serine/threonine kinase activity"/>
    <property type="evidence" value="ECO:0007669"/>
    <property type="project" value="UniProtKB-KW"/>
</dbReference>
<evidence type="ECO:0000256" key="10">
    <source>
        <dbReference type="PROSITE-ProRule" id="PRU10141"/>
    </source>
</evidence>
<protein>
    <recommendedName>
        <fullName evidence="2">non-specific serine/threonine protein kinase</fullName>
        <ecNumber evidence="2">2.7.11.1</ecNumber>
    </recommendedName>
</protein>
<evidence type="ECO:0000256" key="5">
    <source>
        <dbReference type="ARBA" id="ARBA00022741"/>
    </source>
</evidence>
<dbReference type="SMART" id="SM00220">
    <property type="entry name" value="S_TKc"/>
    <property type="match status" value="1"/>
</dbReference>
<dbReference type="InterPro" id="IPR008271">
    <property type="entry name" value="Ser/Thr_kinase_AS"/>
</dbReference>
<dbReference type="EC" id="2.7.11.1" evidence="2"/>
<feature type="domain" description="Protein kinase" evidence="12">
    <location>
        <begin position="51"/>
        <end position="319"/>
    </location>
</feature>
<keyword evidence="3" id="KW-0723">Serine/threonine-protein kinase</keyword>
<dbReference type="AlphaFoldDB" id="A0AAN6YLC5"/>
<dbReference type="PROSITE" id="PS00107">
    <property type="entry name" value="PROTEIN_KINASE_ATP"/>
    <property type="match status" value="1"/>
</dbReference>
<dbReference type="GO" id="GO:0005524">
    <property type="term" value="F:ATP binding"/>
    <property type="evidence" value="ECO:0007669"/>
    <property type="project" value="UniProtKB-UniRule"/>
</dbReference>
<dbReference type="PANTHER" id="PTHR48012">
    <property type="entry name" value="STERILE20-LIKE KINASE, ISOFORM B-RELATED"/>
    <property type="match status" value="1"/>
</dbReference>
<feature type="compositionally biased region" description="Low complexity" evidence="11">
    <location>
        <begin position="457"/>
        <end position="469"/>
    </location>
</feature>
<evidence type="ECO:0000313" key="13">
    <source>
        <dbReference type="EMBL" id="KAK4220841.1"/>
    </source>
</evidence>
<evidence type="ECO:0000313" key="14">
    <source>
        <dbReference type="Proteomes" id="UP001301958"/>
    </source>
</evidence>
<evidence type="ECO:0000256" key="1">
    <source>
        <dbReference type="ARBA" id="ARBA00008874"/>
    </source>
</evidence>
<reference evidence="13" key="1">
    <citation type="journal article" date="2023" name="Mol. Phylogenet. Evol.">
        <title>Genome-scale phylogeny and comparative genomics of the fungal order Sordariales.</title>
        <authorList>
            <person name="Hensen N."/>
            <person name="Bonometti L."/>
            <person name="Westerberg I."/>
            <person name="Brannstrom I.O."/>
            <person name="Guillou S."/>
            <person name="Cros-Aarteil S."/>
            <person name="Calhoun S."/>
            <person name="Haridas S."/>
            <person name="Kuo A."/>
            <person name="Mondo S."/>
            <person name="Pangilinan J."/>
            <person name="Riley R."/>
            <person name="LaButti K."/>
            <person name="Andreopoulos B."/>
            <person name="Lipzen A."/>
            <person name="Chen C."/>
            <person name="Yan M."/>
            <person name="Daum C."/>
            <person name="Ng V."/>
            <person name="Clum A."/>
            <person name="Steindorff A."/>
            <person name="Ohm R.A."/>
            <person name="Martin F."/>
            <person name="Silar P."/>
            <person name="Natvig D.O."/>
            <person name="Lalanne C."/>
            <person name="Gautier V."/>
            <person name="Ament-Velasquez S.L."/>
            <person name="Kruys A."/>
            <person name="Hutchinson M.I."/>
            <person name="Powell A.J."/>
            <person name="Barry K."/>
            <person name="Miller A.N."/>
            <person name="Grigoriev I.V."/>
            <person name="Debuchy R."/>
            <person name="Gladieux P."/>
            <person name="Hiltunen Thoren M."/>
            <person name="Johannesson H."/>
        </authorList>
    </citation>
    <scope>NUCLEOTIDE SEQUENCE</scope>
    <source>
        <strain evidence="13">CBS 990.96</strain>
    </source>
</reference>
<keyword evidence="4" id="KW-0808">Transferase</keyword>
<evidence type="ECO:0000256" key="4">
    <source>
        <dbReference type="ARBA" id="ARBA00022679"/>
    </source>
</evidence>
<comment type="catalytic activity">
    <reaction evidence="8">
        <text>L-threonyl-[protein] + ATP = O-phospho-L-threonyl-[protein] + ADP + H(+)</text>
        <dbReference type="Rhea" id="RHEA:46608"/>
        <dbReference type="Rhea" id="RHEA-COMP:11060"/>
        <dbReference type="Rhea" id="RHEA-COMP:11605"/>
        <dbReference type="ChEBI" id="CHEBI:15378"/>
        <dbReference type="ChEBI" id="CHEBI:30013"/>
        <dbReference type="ChEBI" id="CHEBI:30616"/>
        <dbReference type="ChEBI" id="CHEBI:61977"/>
        <dbReference type="ChEBI" id="CHEBI:456216"/>
        <dbReference type="EC" id="2.7.11.1"/>
    </reaction>
</comment>
<dbReference type="InterPro" id="IPR017441">
    <property type="entry name" value="Protein_kinase_ATP_BS"/>
</dbReference>
<evidence type="ECO:0000259" key="12">
    <source>
        <dbReference type="PROSITE" id="PS50011"/>
    </source>
</evidence>
<accession>A0AAN6YLC5</accession>
<feature type="binding site" evidence="10">
    <location>
        <position position="80"/>
    </location>
    <ligand>
        <name>ATP</name>
        <dbReference type="ChEBI" id="CHEBI:30616"/>
    </ligand>
</feature>
<dbReference type="InterPro" id="IPR011009">
    <property type="entry name" value="Kinase-like_dom_sf"/>
</dbReference>
<comment type="caution">
    <text evidence="13">The sequence shown here is derived from an EMBL/GenBank/DDBJ whole genome shotgun (WGS) entry which is preliminary data.</text>
</comment>
<evidence type="ECO:0000256" key="2">
    <source>
        <dbReference type="ARBA" id="ARBA00012513"/>
    </source>
</evidence>
<evidence type="ECO:0000256" key="6">
    <source>
        <dbReference type="ARBA" id="ARBA00022777"/>
    </source>
</evidence>
<dbReference type="Pfam" id="PF00069">
    <property type="entry name" value="Pkinase"/>
    <property type="match status" value="1"/>
</dbReference>
<keyword evidence="14" id="KW-1185">Reference proteome</keyword>
<comment type="catalytic activity">
    <reaction evidence="9">
        <text>L-seryl-[protein] + ATP = O-phospho-L-seryl-[protein] + ADP + H(+)</text>
        <dbReference type="Rhea" id="RHEA:17989"/>
        <dbReference type="Rhea" id="RHEA-COMP:9863"/>
        <dbReference type="Rhea" id="RHEA-COMP:11604"/>
        <dbReference type="ChEBI" id="CHEBI:15378"/>
        <dbReference type="ChEBI" id="CHEBI:29999"/>
        <dbReference type="ChEBI" id="CHEBI:30616"/>
        <dbReference type="ChEBI" id="CHEBI:83421"/>
        <dbReference type="ChEBI" id="CHEBI:456216"/>
        <dbReference type="EC" id="2.7.11.1"/>
    </reaction>
</comment>
<name>A0AAN6YLC5_9PEZI</name>
<evidence type="ECO:0000256" key="3">
    <source>
        <dbReference type="ARBA" id="ARBA00022527"/>
    </source>
</evidence>
<evidence type="ECO:0000256" key="8">
    <source>
        <dbReference type="ARBA" id="ARBA00047899"/>
    </source>
</evidence>
<dbReference type="SUPFAM" id="SSF56112">
    <property type="entry name" value="Protein kinase-like (PK-like)"/>
    <property type="match status" value="1"/>
</dbReference>
<reference evidence="13" key="2">
    <citation type="submission" date="2023-05" db="EMBL/GenBank/DDBJ databases">
        <authorList>
            <consortium name="Lawrence Berkeley National Laboratory"/>
            <person name="Steindorff A."/>
            <person name="Hensen N."/>
            <person name="Bonometti L."/>
            <person name="Westerberg I."/>
            <person name="Brannstrom I.O."/>
            <person name="Guillou S."/>
            <person name="Cros-Aarteil S."/>
            <person name="Calhoun S."/>
            <person name="Haridas S."/>
            <person name="Kuo A."/>
            <person name="Mondo S."/>
            <person name="Pangilinan J."/>
            <person name="Riley R."/>
            <person name="Labutti K."/>
            <person name="Andreopoulos B."/>
            <person name="Lipzen A."/>
            <person name="Chen C."/>
            <person name="Yanf M."/>
            <person name="Daum C."/>
            <person name="Ng V."/>
            <person name="Clum A."/>
            <person name="Ohm R."/>
            <person name="Martin F."/>
            <person name="Silar P."/>
            <person name="Natvig D."/>
            <person name="Lalanne C."/>
            <person name="Gautier V."/>
            <person name="Ament-Velasquez S.L."/>
            <person name="Kruys A."/>
            <person name="Hutchinson M.I."/>
            <person name="Powell A.J."/>
            <person name="Barry K."/>
            <person name="Miller A.N."/>
            <person name="Grigoriev I.V."/>
            <person name="Debuchy R."/>
            <person name="Gladieux P."/>
            <person name="Thoren M.H."/>
            <person name="Johannesson H."/>
        </authorList>
    </citation>
    <scope>NUCLEOTIDE SEQUENCE</scope>
    <source>
        <strain evidence="13">CBS 990.96</strain>
    </source>
</reference>
<proteinExistence type="inferred from homology"/>
<keyword evidence="6 13" id="KW-0418">Kinase</keyword>
<evidence type="ECO:0000256" key="9">
    <source>
        <dbReference type="ARBA" id="ARBA00048679"/>
    </source>
</evidence>
<organism evidence="13 14">
    <name type="scientific">Podospora fimiseda</name>
    <dbReference type="NCBI Taxonomy" id="252190"/>
    <lineage>
        <taxon>Eukaryota</taxon>
        <taxon>Fungi</taxon>
        <taxon>Dikarya</taxon>
        <taxon>Ascomycota</taxon>
        <taxon>Pezizomycotina</taxon>
        <taxon>Sordariomycetes</taxon>
        <taxon>Sordariomycetidae</taxon>
        <taxon>Sordariales</taxon>
        <taxon>Podosporaceae</taxon>
        <taxon>Podospora</taxon>
    </lineage>
</organism>
<gene>
    <name evidence="13" type="ORF">QBC38DRAFT_513848</name>
</gene>
<dbReference type="PROSITE" id="PS50011">
    <property type="entry name" value="PROTEIN_KINASE_DOM"/>
    <property type="match status" value="1"/>
</dbReference>
<feature type="region of interest" description="Disordered" evidence="11">
    <location>
        <begin position="456"/>
        <end position="483"/>
    </location>
</feature>
<evidence type="ECO:0000256" key="7">
    <source>
        <dbReference type="ARBA" id="ARBA00022840"/>
    </source>
</evidence>
<comment type="similarity">
    <text evidence="1">Belongs to the protein kinase superfamily. STE Ser/Thr protein kinase family. STE20 subfamily.</text>
</comment>
<dbReference type="Gene3D" id="1.10.510.10">
    <property type="entry name" value="Transferase(Phosphotransferase) domain 1"/>
    <property type="match status" value="1"/>
</dbReference>
<dbReference type="InterPro" id="IPR000719">
    <property type="entry name" value="Prot_kinase_dom"/>
</dbReference>
<dbReference type="GO" id="GO:0005737">
    <property type="term" value="C:cytoplasm"/>
    <property type="evidence" value="ECO:0007669"/>
    <property type="project" value="TreeGrafter"/>
</dbReference>
<dbReference type="PANTHER" id="PTHR48012:SF10">
    <property type="entry name" value="FI20177P1"/>
    <property type="match status" value="1"/>
</dbReference>
<keyword evidence="7 10" id="KW-0067">ATP-binding</keyword>
<dbReference type="InterPro" id="IPR050629">
    <property type="entry name" value="STE20/SPS1-PAK"/>
</dbReference>
<feature type="region of interest" description="Disordered" evidence="11">
    <location>
        <begin position="509"/>
        <end position="539"/>
    </location>
</feature>
<dbReference type="PROSITE" id="PS00108">
    <property type="entry name" value="PROTEIN_KINASE_ST"/>
    <property type="match status" value="1"/>
</dbReference>
<evidence type="ECO:0000256" key="11">
    <source>
        <dbReference type="SAM" id="MobiDB-lite"/>
    </source>
</evidence>
<dbReference type="EMBL" id="MU865629">
    <property type="protein sequence ID" value="KAK4220841.1"/>
    <property type="molecule type" value="Genomic_DNA"/>
</dbReference>
<sequence length="728" mass="79416">MLEISGSQSTEVATQARARSVTKLRAIDDAMKMRSAVSKECAEFNITPPPFTLLELIGKGSFGRVYKAASQTTGSLVAVKIINIEEGDRVAPGASDTFAEILKEVNTVKLLSASGAKNINAIIDTLLIGQSMWMVTEYCGGGSVATLMRPTGFLFEIWIIPILREVAEAIFWVHKQGIIHRDIKCANVLVAEDGGVQLCDFGVAGMIKSRCDKRKTVTGTLQWMAPELFAMEVSYGNEVDIWAFGSMAYEAATGLPPNASMPAMADMDLEQFGDHLRDSCPRLDGDQYSSQLKDLIAYCMSPNPTKRPRIENVQRHAYIFDTEQSRPTRGLAKLVAVYKKWESEGGNRKSLFCPGGAQGPTPEESYPIMDEEWDYGTMPDMVEVDMPFPEQTKPRRRHGKPLHVPVPVRKPPLEKAFDQNTMSNYHTNARRFYGAPSLPPCDDDTSKSQDWILPVMTSEPTSPAPTSTENHTTSGSTLHYRRTSPLSNRLSAISLIDLDASLDMSLLTPRSQPDIPITISEDPTPSCQETGPPSTSNRLSAVSPIDLDASLTLEVPSDAQSIASISPLCLDFTLDETVPSPPIISLPSPPTESFPILDDSFPSSSPISTSHYIREPSLYVPTLGIIMDSSNEEMMEGIDSPTIPGIVVEGGVGNDPRRGGTGRFPRLPALPAPPAEEAVLGFAGRETLRDELERLIGGMWEHLEYAEGVMEGLPVVLNREGNEGGREV</sequence>
<keyword evidence="5 10" id="KW-0547">Nucleotide-binding</keyword>